<evidence type="ECO:0000313" key="3">
    <source>
        <dbReference type="EMBL" id="KAK1444147.1"/>
    </source>
</evidence>
<dbReference type="InterPro" id="IPR040955">
    <property type="entry name" value="IMP2_N"/>
</dbReference>
<sequence length="210" mass="23347">MEGETNTADPVAAEEPQVPAAQVPPAAPPAQQDVAPPVRLDSELGNFRQITANTPVCYCVYEEVAQGTFYLQWKGNTQEPICNHIMVFVPTKTVPKFKLVNDGGRSELATRVLPDKQKYWSALCLFLKQAKDYKATFQLLPGWHERVPFKSDIYLHSGAQNVTKVKYEPLTLEDVGAIGIAGRSNLLMSNRMSKEQFSQAIRKGGYCLMV</sequence>
<keyword evidence="4" id="KW-1185">Reference proteome</keyword>
<comment type="caution">
    <text evidence="3">The sequence shown here is derived from an EMBL/GenBank/DDBJ whole genome shotgun (WGS) entry which is preliminary data.</text>
</comment>
<dbReference type="Pfam" id="PF18590">
    <property type="entry name" value="IMP2_N"/>
    <property type="match status" value="1"/>
</dbReference>
<reference evidence="3" key="1">
    <citation type="submission" date="2023-08" db="EMBL/GenBank/DDBJ databases">
        <title>Draft sequence of the Babesia gibsoni genome.</title>
        <authorList>
            <person name="Yamagishi J.Y."/>
            <person name="Xuan X.X."/>
        </authorList>
    </citation>
    <scope>NUCLEOTIDE SEQUENCE</scope>
    <source>
        <strain evidence="3">Azabu</strain>
    </source>
</reference>
<feature type="region of interest" description="Disordered" evidence="1">
    <location>
        <begin position="1"/>
        <end position="34"/>
    </location>
</feature>
<name>A0AAD8UTD0_BABGI</name>
<accession>A0AAD8UTD0</accession>
<organism evidence="3 4">
    <name type="scientific">Babesia gibsoni</name>
    <dbReference type="NCBI Taxonomy" id="33632"/>
    <lineage>
        <taxon>Eukaryota</taxon>
        <taxon>Sar</taxon>
        <taxon>Alveolata</taxon>
        <taxon>Apicomplexa</taxon>
        <taxon>Aconoidasida</taxon>
        <taxon>Piroplasmida</taxon>
        <taxon>Babesiidae</taxon>
        <taxon>Babesia</taxon>
    </lineage>
</organism>
<dbReference type="AlphaFoldDB" id="A0AAD8UTD0"/>
<dbReference type="Proteomes" id="UP001230268">
    <property type="component" value="Unassembled WGS sequence"/>
</dbReference>
<feature type="compositionally biased region" description="Low complexity" evidence="1">
    <location>
        <begin position="8"/>
        <end position="34"/>
    </location>
</feature>
<protein>
    <recommendedName>
        <fullName evidence="2">Immune mapped protein 2 N-terminal domain-containing protein</fullName>
    </recommendedName>
</protein>
<evidence type="ECO:0000259" key="2">
    <source>
        <dbReference type="Pfam" id="PF18590"/>
    </source>
</evidence>
<evidence type="ECO:0000256" key="1">
    <source>
        <dbReference type="SAM" id="MobiDB-lite"/>
    </source>
</evidence>
<dbReference type="EMBL" id="JAVEPI010000001">
    <property type="protein sequence ID" value="KAK1444147.1"/>
    <property type="molecule type" value="Genomic_DNA"/>
</dbReference>
<gene>
    <name evidence="3" type="ORF">BgAZ_100530</name>
</gene>
<proteinExistence type="predicted"/>
<evidence type="ECO:0000313" key="4">
    <source>
        <dbReference type="Proteomes" id="UP001230268"/>
    </source>
</evidence>
<feature type="domain" description="Immune mapped protein 2 N-terminal" evidence="2">
    <location>
        <begin position="55"/>
        <end position="140"/>
    </location>
</feature>